<name>A0A368LH10_9VIBR</name>
<accession>A0A368LH10</accession>
<evidence type="ECO:0000256" key="2">
    <source>
        <dbReference type="ARBA" id="ARBA00022475"/>
    </source>
</evidence>
<dbReference type="GO" id="GO:0005886">
    <property type="term" value="C:plasma membrane"/>
    <property type="evidence" value="ECO:0007669"/>
    <property type="project" value="UniProtKB-SubCell"/>
</dbReference>
<dbReference type="PANTHER" id="PTHR30086">
    <property type="entry name" value="ARGININE EXPORTER PROTEIN ARGO"/>
    <property type="match status" value="1"/>
</dbReference>
<evidence type="ECO:0000256" key="3">
    <source>
        <dbReference type="ARBA" id="ARBA00022692"/>
    </source>
</evidence>
<evidence type="ECO:0000256" key="1">
    <source>
        <dbReference type="ARBA" id="ARBA00004651"/>
    </source>
</evidence>
<feature type="transmembrane region" description="Helical" evidence="6">
    <location>
        <begin position="49"/>
        <end position="74"/>
    </location>
</feature>
<evidence type="ECO:0000313" key="7">
    <source>
        <dbReference type="EMBL" id="RCS69906.1"/>
    </source>
</evidence>
<sequence>MQYLGVNSYPIRTAFLEGFFTNVLNPKVSMFYLAAFSQFVSISEDVINAYLLVIIHSTINFVWFSSMIFMLSRLKKSTNNAQFKKWSNSIVGIVFIGFGSKMAFMKHG</sequence>
<dbReference type="GO" id="GO:0015171">
    <property type="term" value="F:amino acid transmembrane transporter activity"/>
    <property type="evidence" value="ECO:0007669"/>
    <property type="project" value="TreeGrafter"/>
</dbReference>
<proteinExistence type="predicted"/>
<evidence type="ECO:0000256" key="4">
    <source>
        <dbReference type="ARBA" id="ARBA00022989"/>
    </source>
</evidence>
<organism evidence="7 8">
    <name type="scientific">Vibrio casei</name>
    <dbReference type="NCBI Taxonomy" id="673372"/>
    <lineage>
        <taxon>Bacteria</taxon>
        <taxon>Pseudomonadati</taxon>
        <taxon>Pseudomonadota</taxon>
        <taxon>Gammaproteobacteria</taxon>
        <taxon>Vibrionales</taxon>
        <taxon>Vibrionaceae</taxon>
        <taxon>Vibrio</taxon>
    </lineage>
</organism>
<reference evidence="7 8" key="1">
    <citation type="journal article" date="2017" name="Elife">
        <title>Extensive horizontal gene transfer in cheese-associated bacteria.</title>
        <authorList>
            <person name="Bonham K.S."/>
            <person name="Wolfe B.E."/>
            <person name="Dutton R.J."/>
        </authorList>
    </citation>
    <scope>NUCLEOTIDE SEQUENCE [LARGE SCALE GENOMIC DNA]</scope>
    <source>
        <strain evidence="7 8">JB196</strain>
    </source>
</reference>
<comment type="caution">
    <text evidence="7">The sequence shown here is derived from an EMBL/GenBank/DDBJ whole genome shotgun (WGS) entry which is preliminary data.</text>
</comment>
<keyword evidence="5 6" id="KW-0472">Membrane</keyword>
<dbReference type="InterPro" id="IPR001123">
    <property type="entry name" value="LeuE-type"/>
</dbReference>
<protein>
    <recommendedName>
        <fullName evidence="9">LysE family translocator</fullName>
    </recommendedName>
</protein>
<dbReference type="AlphaFoldDB" id="A0A368LH10"/>
<dbReference type="PANTHER" id="PTHR30086:SF20">
    <property type="entry name" value="ARGININE EXPORTER PROTEIN ARGO-RELATED"/>
    <property type="match status" value="1"/>
</dbReference>
<keyword evidence="3 6" id="KW-0812">Transmembrane</keyword>
<keyword evidence="4 6" id="KW-1133">Transmembrane helix</keyword>
<keyword evidence="8" id="KW-1185">Reference proteome</keyword>
<gene>
    <name evidence="7" type="ORF">CIK83_10475</name>
</gene>
<dbReference type="GeneID" id="303189347"/>
<dbReference type="RefSeq" id="WP_086960349.1">
    <property type="nucleotide sequence ID" value="NZ_FUKS01000026.1"/>
</dbReference>
<evidence type="ECO:0000313" key="8">
    <source>
        <dbReference type="Proteomes" id="UP000252479"/>
    </source>
</evidence>
<evidence type="ECO:0000256" key="5">
    <source>
        <dbReference type="ARBA" id="ARBA00023136"/>
    </source>
</evidence>
<evidence type="ECO:0000256" key="6">
    <source>
        <dbReference type="SAM" id="Phobius"/>
    </source>
</evidence>
<dbReference type="Pfam" id="PF01810">
    <property type="entry name" value="LysE"/>
    <property type="match status" value="1"/>
</dbReference>
<comment type="subcellular location">
    <subcellularLocation>
        <location evidence="1">Cell membrane</location>
        <topology evidence="1">Multi-pass membrane protein</topology>
    </subcellularLocation>
</comment>
<dbReference type="EMBL" id="QPGL01000002">
    <property type="protein sequence ID" value="RCS69906.1"/>
    <property type="molecule type" value="Genomic_DNA"/>
</dbReference>
<feature type="transmembrane region" description="Helical" evidence="6">
    <location>
        <begin position="86"/>
        <end position="104"/>
    </location>
</feature>
<dbReference type="Proteomes" id="UP000252479">
    <property type="component" value="Unassembled WGS sequence"/>
</dbReference>
<evidence type="ECO:0008006" key="9">
    <source>
        <dbReference type="Google" id="ProtNLM"/>
    </source>
</evidence>
<keyword evidence="2" id="KW-1003">Cell membrane</keyword>